<gene>
    <name evidence="5" type="primary">20350388</name>
    <name evidence="4" type="ORF">GGTG_09930</name>
</gene>
<feature type="transmembrane region" description="Helical" evidence="2">
    <location>
        <begin position="324"/>
        <end position="344"/>
    </location>
</feature>
<dbReference type="CDD" id="cd08570">
    <property type="entry name" value="GDPD_YPL206cp_fungi"/>
    <property type="match status" value="1"/>
</dbReference>
<dbReference type="EMBL" id="GL385399">
    <property type="protein sequence ID" value="EJT73080.1"/>
    <property type="molecule type" value="Genomic_DNA"/>
</dbReference>
<evidence type="ECO:0000313" key="6">
    <source>
        <dbReference type="Proteomes" id="UP000006039"/>
    </source>
</evidence>
<dbReference type="AlphaFoldDB" id="J3P8U6"/>
<evidence type="ECO:0000313" key="5">
    <source>
        <dbReference type="EnsemblFungi" id="EJT73080"/>
    </source>
</evidence>
<protein>
    <recommendedName>
        <fullName evidence="3">GP-PDE domain-containing protein</fullName>
    </recommendedName>
</protein>
<dbReference type="HOGENOM" id="CLU_030006_1_1_1"/>
<dbReference type="PROSITE" id="PS51704">
    <property type="entry name" value="GP_PDE"/>
    <property type="match status" value="1"/>
</dbReference>
<dbReference type="RefSeq" id="XP_009226054.1">
    <property type="nucleotide sequence ID" value="XM_009227790.1"/>
</dbReference>
<dbReference type="FunCoup" id="J3P8U6">
    <property type="interactions" value="107"/>
</dbReference>
<feature type="compositionally biased region" description="Basic and acidic residues" evidence="1">
    <location>
        <begin position="296"/>
        <end position="309"/>
    </location>
</feature>
<dbReference type="STRING" id="644352.J3P8U6"/>
<reference evidence="5" key="5">
    <citation type="submission" date="2018-04" db="UniProtKB">
        <authorList>
            <consortium name="EnsemblFungi"/>
        </authorList>
    </citation>
    <scope>IDENTIFICATION</scope>
    <source>
        <strain evidence="5">R3-111a-1</strain>
    </source>
</reference>
<feature type="domain" description="GP-PDE" evidence="3">
    <location>
        <begin position="40"/>
        <end position="280"/>
    </location>
</feature>
<dbReference type="GO" id="GO:0008081">
    <property type="term" value="F:phosphoric diester hydrolase activity"/>
    <property type="evidence" value="ECO:0007669"/>
    <property type="project" value="InterPro"/>
</dbReference>
<dbReference type="InterPro" id="IPR017946">
    <property type="entry name" value="PLC-like_Pdiesterase_TIM-brl"/>
</dbReference>
<keyword evidence="2" id="KW-0472">Membrane</keyword>
<keyword evidence="2" id="KW-1133">Transmembrane helix</keyword>
<dbReference type="PANTHER" id="PTHR43805:SF1">
    <property type="entry name" value="GP-PDE DOMAIN-CONTAINING PROTEIN"/>
    <property type="match status" value="1"/>
</dbReference>
<dbReference type="GeneID" id="20350388"/>
<evidence type="ECO:0000256" key="1">
    <source>
        <dbReference type="SAM" id="MobiDB-lite"/>
    </source>
</evidence>
<dbReference type="SUPFAM" id="SSF51695">
    <property type="entry name" value="PLC-like phosphodiesterases"/>
    <property type="match status" value="1"/>
</dbReference>
<reference evidence="4" key="2">
    <citation type="submission" date="2010-07" db="EMBL/GenBank/DDBJ databases">
        <authorList>
            <consortium name="The Broad Institute Genome Sequencing Platform"/>
            <consortium name="Broad Institute Genome Sequencing Center for Infectious Disease"/>
            <person name="Ma L.-J."/>
            <person name="Dead R."/>
            <person name="Young S."/>
            <person name="Zeng Q."/>
            <person name="Koehrsen M."/>
            <person name="Alvarado L."/>
            <person name="Berlin A."/>
            <person name="Chapman S.B."/>
            <person name="Chen Z."/>
            <person name="Freedman E."/>
            <person name="Gellesch M."/>
            <person name="Goldberg J."/>
            <person name="Griggs A."/>
            <person name="Gujja S."/>
            <person name="Heilman E.R."/>
            <person name="Heiman D."/>
            <person name="Hepburn T."/>
            <person name="Howarth C."/>
            <person name="Jen D."/>
            <person name="Larson L."/>
            <person name="Mehta T."/>
            <person name="Neiman D."/>
            <person name="Pearson M."/>
            <person name="Roberts A."/>
            <person name="Saif S."/>
            <person name="Shea T."/>
            <person name="Shenoy N."/>
            <person name="Sisk P."/>
            <person name="Stolte C."/>
            <person name="Sykes S."/>
            <person name="Walk T."/>
            <person name="White J."/>
            <person name="Yandava C."/>
            <person name="Haas B."/>
            <person name="Nusbaum C."/>
            <person name="Birren B."/>
        </authorList>
    </citation>
    <scope>NUCLEOTIDE SEQUENCE</scope>
    <source>
        <strain evidence="4">R3-111a-1</strain>
    </source>
</reference>
<dbReference type="PANTHER" id="PTHR43805">
    <property type="entry name" value="GLYCEROPHOSPHORYL DIESTER PHOSPHODIESTERASE"/>
    <property type="match status" value="1"/>
</dbReference>
<dbReference type="Proteomes" id="UP000006039">
    <property type="component" value="Unassembled WGS sequence"/>
</dbReference>
<evidence type="ECO:0000259" key="3">
    <source>
        <dbReference type="PROSITE" id="PS51704"/>
    </source>
</evidence>
<dbReference type="GO" id="GO:0006629">
    <property type="term" value="P:lipid metabolic process"/>
    <property type="evidence" value="ECO:0007669"/>
    <property type="project" value="InterPro"/>
</dbReference>
<sequence>MNILPNPSEKAPLLNGYPKRIFPPAPFADAIQGPWGGRMPQAIAHRGYKAEWPENTMNAFANAIAVGAHAIETDLHLTKDKVVVLSHDGTLKRCFGQDAKLSDCSWDHISTLRTVRSPPSPMPRLAELLEYLTQPGMEHVWLLLDIKRDDDPDELIRRAGETFASVPSSRPWKERIIMGCWDANYMRRCSLLLPGFGVAYIGWSKAYAWELLKHSNVSFNLLQKMLVGPAGTRFIRAAEARGRQVFVWTVNEVEWMEWSIRKGGISGVITDDPKLYLEVCQRYADERNGDAPAAGDRFDPRTSASKEDPGGAQPDSKAWRWTRLYTEVVLIQMLVAVFVLVMRVRLGSERKRVRDGMRG</sequence>
<dbReference type="OrthoDB" id="1058301at2759"/>
<dbReference type="InterPro" id="IPR030395">
    <property type="entry name" value="GP_PDE_dom"/>
</dbReference>
<organism evidence="4">
    <name type="scientific">Gaeumannomyces tritici (strain R3-111a-1)</name>
    <name type="common">Wheat and barley take-all root rot fungus</name>
    <name type="synonym">Gaeumannomyces graminis var. tritici</name>
    <dbReference type="NCBI Taxonomy" id="644352"/>
    <lineage>
        <taxon>Eukaryota</taxon>
        <taxon>Fungi</taxon>
        <taxon>Dikarya</taxon>
        <taxon>Ascomycota</taxon>
        <taxon>Pezizomycotina</taxon>
        <taxon>Sordariomycetes</taxon>
        <taxon>Sordariomycetidae</taxon>
        <taxon>Magnaporthales</taxon>
        <taxon>Magnaporthaceae</taxon>
        <taxon>Gaeumannomyces</taxon>
    </lineage>
</organism>
<keyword evidence="6" id="KW-1185">Reference proteome</keyword>
<reference evidence="5" key="4">
    <citation type="journal article" date="2015" name="G3 (Bethesda)">
        <title>Genome sequences of three phytopathogenic species of the Magnaporthaceae family of fungi.</title>
        <authorList>
            <person name="Okagaki L.H."/>
            <person name="Nunes C.C."/>
            <person name="Sailsbery J."/>
            <person name="Clay B."/>
            <person name="Brown D."/>
            <person name="John T."/>
            <person name="Oh Y."/>
            <person name="Young N."/>
            <person name="Fitzgerald M."/>
            <person name="Haas B.J."/>
            <person name="Zeng Q."/>
            <person name="Young S."/>
            <person name="Adiconis X."/>
            <person name="Fan L."/>
            <person name="Levin J.Z."/>
            <person name="Mitchell T.K."/>
            <person name="Okubara P.A."/>
            <person name="Farman M.L."/>
            <person name="Kohn L.M."/>
            <person name="Birren B."/>
            <person name="Ma L.-J."/>
            <person name="Dean R.A."/>
        </authorList>
    </citation>
    <scope>NUCLEOTIDE SEQUENCE</scope>
    <source>
        <strain evidence="5">R3-111a-1</strain>
    </source>
</reference>
<evidence type="ECO:0000313" key="4">
    <source>
        <dbReference type="EMBL" id="EJT73080.1"/>
    </source>
</evidence>
<feature type="region of interest" description="Disordered" evidence="1">
    <location>
        <begin position="287"/>
        <end position="316"/>
    </location>
</feature>
<dbReference type="eggNOG" id="KOG2258">
    <property type="taxonomic scope" value="Eukaryota"/>
</dbReference>
<dbReference type="Pfam" id="PF03009">
    <property type="entry name" value="GDPD"/>
    <property type="match status" value="1"/>
</dbReference>
<dbReference type="EnsemblFungi" id="EJT73080">
    <property type="protein sequence ID" value="EJT73080"/>
    <property type="gene ID" value="GGTG_09930"/>
</dbReference>
<accession>J3P8U6</accession>
<proteinExistence type="predicted"/>
<reference evidence="4" key="3">
    <citation type="submission" date="2010-09" db="EMBL/GenBank/DDBJ databases">
        <title>Annotation of Gaeumannomyces graminis var. tritici R3-111a-1.</title>
        <authorList>
            <consortium name="The Broad Institute Genome Sequencing Platform"/>
            <person name="Ma L.-J."/>
            <person name="Dead R."/>
            <person name="Young S.K."/>
            <person name="Zeng Q."/>
            <person name="Gargeya S."/>
            <person name="Fitzgerald M."/>
            <person name="Haas B."/>
            <person name="Abouelleil A."/>
            <person name="Alvarado L."/>
            <person name="Arachchi H.M."/>
            <person name="Berlin A."/>
            <person name="Brown A."/>
            <person name="Chapman S.B."/>
            <person name="Chen Z."/>
            <person name="Dunbar C."/>
            <person name="Freedman E."/>
            <person name="Gearin G."/>
            <person name="Gellesch M."/>
            <person name="Goldberg J."/>
            <person name="Griggs A."/>
            <person name="Gujja S."/>
            <person name="Heiman D."/>
            <person name="Howarth C."/>
            <person name="Larson L."/>
            <person name="Lui A."/>
            <person name="MacDonald P.J.P."/>
            <person name="Mehta T."/>
            <person name="Montmayeur A."/>
            <person name="Murphy C."/>
            <person name="Neiman D."/>
            <person name="Pearson M."/>
            <person name="Priest M."/>
            <person name="Roberts A."/>
            <person name="Saif S."/>
            <person name="Shea T."/>
            <person name="Shenoy N."/>
            <person name="Sisk P."/>
            <person name="Stolte C."/>
            <person name="Sykes S."/>
            <person name="Yandava C."/>
            <person name="Wortman J."/>
            <person name="Nusbaum C."/>
            <person name="Birren B."/>
        </authorList>
    </citation>
    <scope>NUCLEOTIDE SEQUENCE</scope>
    <source>
        <strain evidence="4">R3-111a-1</strain>
    </source>
</reference>
<evidence type="ECO:0000256" key="2">
    <source>
        <dbReference type="SAM" id="Phobius"/>
    </source>
</evidence>
<dbReference type="VEuPathDB" id="FungiDB:GGTG_09930"/>
<reference evidence="6" key="1">
    <citation type="submission" date="2010-07" db="EMBL/GenBank/DDBJ databases">
        <title>The genome sequence of Gaeumannomyces graminis var. tritici strain R3-111a-1.</title>
        <authorList>
            <consortium name="The Broad Institute Genome Sequencing Platform"/>
            <person name="Ma L.-J."/>
            <person name="Dead R."/>
            <person name="Young S."/>
            <person name="Zeng Q."/>
            <person name="Koehrsen M."/>
            <person name="Alvarado L."/>
            <person name="Berlin A."/>
            <person name="Chapman S.B."/>
            <person name="Chen Z."/>
            <person name="Freedman E."/>
            <person name="Gellesch M."/>
            <person name="Goldberg J."/>
            <person name="Griggs A."/>
            <person name="Gujja S."/>
            <person name="Heilman E.R."/>
            <person name="Heiman D."/>
            <person name="Hepburn T."/>
            <person name="Howarth C."/>
            <person name="Jen D."/>
            <person name="Larson L."/>
            <person name="Mehta T."/>
            <person name="Neiman D."/>
            <person name="Pearson M."/>
            <person name="Roberts A."/>
            <person name="Saif S."/>
            <person name="Shea T."/>
            <person name="Shenoy N."/>
            <person name="Sisk P."/>
            <person name="Stolte C."/>
            <person name="Sykes S."/>
            <person name="Walk T."/>
            <person name="White J."/>
            <person name="Yandava C."/>
            <person name="Haas B."/>
            <person name="Nusbaum C."/>
            <person name="Birren B."/>
        </authorList>
    </citation>
    <scope>NUCLEOTIDE SEQUENCE [LARGE SCALE GENOMIC DNA]</scope>
    <source>
        <strain evidence="6">R3-111a-1</strain>
    </source>
</reference>
<name>J3P8U6_GAET3</name>
<dbReference type="Gene3D" id="3.20.20.190">
    <property type="entry name" value="Phosphatidylinositol (PI) phosphodiesterase"/>
    <property type="match status" value="1"/>
</dbReference>
<keyword evidence="2" id="KW-0812">Transmembrane</keyword>